<protein>
    <submittedName>
        <fullName evidence="1">Steroid delta-isomerase-like uncharacterized protein</fullName>
    </submittedName>
</protein>
<dbReference type="Pfam" id="PF07366">
    <property type="entry name" value="SnoaL"/>
    <property type="match status" value="1"/>
</dbReference>
<dbReference type="SUPFAM" id="SSF54427">
    <property type="entry name" value="NTF2-like"/>
    <property type="match status" value="1"/>
</dbReference>
<dbReference type="Proteomes" id="UP000572635">
    <property type="component" value="Unassembled WGS sequence"/>
</dbReference>
<dbReference type="Gene3D" id="3.10.450.50">
    <property type="match status" value="1"/>
</dbReference>
<name>A0A7W8QJX0_9ACTN</name>
<dbReference type="InterPro" id="IPR009959">
    <property type="entry name" value="Cyclase_SnoaL-like"/>
</dbReference>
<keyword evidence="1" id="KW-0413">Isomerase</keyword>
<comment type="caution">
    <text evidence="1">The sequence shown here is derived from an EMBL/GenBank/DDBJ whole genome shotgun (WGS) entry which is preliminary data.</text>
</comment>
<dbReference type="GO" id="GO:0016853">
    <property type="term" value="F:isomerase activity"/>
    <property type="evidence" value="ECO:0007669"/>
    <property type="project" value="UniProtKB-KW"/>
</dbReference>
<dbReference type="PANTHER" id="PTHR38436">
    <property type="entry name" value="POLYKETIDE CYCLASE SNOAL-LIKE DOMAIN"/>
    <property type="match status" value="1"/>
</dbReference>
<dbReference type="RefSeq" id="WP_184389072.1">
    <property type="nucleotide sequence ID" value="NZ_BAAAJD010000057.1"/>
</dbReference>
<organism evidence="1 2">
    <name type="scientific">Nocardiopsis composta</name>
    <dbReference type="NCBI Taxonomy" id="157465"/>
    <lineage>
        <taxon>Bacteria</taxon>
        <taxon>Bacillati</taxon>
        <taxon>Actinomycetota</taxon>
        <taxon>Actinomycetes</taxon>
        <taxon>Streptosporangiales</taxon>
        <taxon>Nocardiopsidaceae</taxon>
        <taxon>Nocardiopsis</taxon>
    </lineage>
</organism>
<reference evidence="1 2" key="1">
    <citation type="submission" date="2020-08" db="EMBL/GenBank/DDBJ databases">
        <title>Sequencing the genomes of 1000 actinobacteria strains.</title>
        <authorList>
            <person name="Klenk H.-P."/>
        </authorList>
    </citation>
    <scope>NUCLEOTIDE SEQUENCE [LARGE SCALE GENOMIC DNA]</scope>
    <source>
        <strain evidence="1 2">DSM 44551</strain>
    </source>
</reference>
<dbReference type="InterPro" id="IPR032710">
    <property type="entry name" value="NTF2-like_dom_sf"/>
</dbReference>
<accession>A0A7W8QJX0</accession>
<keyword evidence="2" id="KW-1185">Reference proteome</keyword>
<proteinExistence type="predicted"/>
<dbReference type="GO" id="GO:0030638">
    <property type="term" value="P:polyketide metabolic process"/>
    <property type="evidence" value="ECO:0007669"/>
    <property type="project" value="InterPro"/>
</dbReference>
<gene>
    <name evidence="1" type="ORF">HDA36_000950</name>
</gene>
<evidence type="ECO:0000313" key="1">
    <source>
        <dbReference type="EMBL" id="MBB5430866.1"/>
    </source>
</evidence>
<dbReference type="EMBL" id="JACHDB010000001">
    <property type="protein sequence ID" value="MBB5430866.1"/>
    <property type="molecule type" value="Genomic_DNA"/>
</dbReference>
<sequence length="143" mass="15434">MSADAPTEAAVRRAWHLAWNEGRVEDLRALMAPGYRRLNADGAGGQGAEEFTSSILTVRRAFPDLQTDILDLVRAGDRMALRWRSTGTHSGTMLGVPPTGRTVTVSGATFSAIEDGLITTEHVTWDPRALLSALGVIRVGQYT</sequence>
<evidence type="ECO:0000313" key="2">
    <source>
        <dbReference type="Proteomes" id="UP000572635"/>
    </source>
</evidence>
<dbReference type="AlphaFoldDB" id="A0A7W8QJX0"/>
<dbReference type="PANTHER" id="PTHR38436:SF1">
    <property type="entry name" value="ESTER CYCLASE"/>
    <property type="match status" value="1"/>
</dbReference>